<keyword evidence="1" id="KW-1133">Transmembrane helix</keyword>
<dbReference type="InterPro" id="IPR003399">
    <property type="entry name" value="Mce/MlaD"/>
</dbReference>
<dbReference type="GO" id="GO:0005576">
    <property type="term" value="C:extracellular region"/>
    <property type="evidence" value="ECO:0007669"/>
    <property type="project" value="TreeGrafter"/>
</dbReference>
<keyword evidence="1" id="KW-0812">Transmembrane</keyword>
<evidence type="ECO:0000259" key="3">
    <source>
        <dbReference type="Pfam" id="PF11887"/>
    </source>
</evidence>
<feature type="domain" description="Mce/MlaD" evidence="2">
    <location>
        <begin position="42"/>
        <end position="115"/>
    </location>
</feature>
<evidence type="ECO:0000256" key="1">
    <source>
        <dbReference type="SAM" id="Phobius"/>
    </source>
</evidence>
<dbReference type="Pfam" id="PF02470">
    <property type="entry name" value="MlaD"/>
    <property type="match status" value="1"/>
</dbReference>
<dbReference type="PANTHER" id="PTHR33371:SF4">
    <property type="entry name" value="INTERMEMBRANE PHOSPHOLIPID TRANSPORT SYSTEM BINDING PROTEIN MLAD"/>
    <property type="match status" value="1"/>
</dbReference>
<dbReference type="InterPro" id="IPR052336">
    <property type="entry name" value="MlaD_Phospholipid_Transporter"/>
</dbReference>
<dbReference type="InterPro" id="IPR005693">
    <property type="entry name" value="Mce"/>
</dbReference>
<dbReference type="NCBIfam" id="TIGR00996">
    <property type="entry name" value="Mtu_fam_mce"/>
    <property type="match status" value="1"/>
</dbReference>
<comment type="caution">
    <text evidence="4">The sequence shown here is derived from an EMBL/GenBank/DDBJ whole genome shotgun (WGS) entry which is preliminary data.</text>
</comment>
<feature type="transmembrane region" description="Helical" evidence="1">
    <location>
        <begin position="18"/>
        <end position="36"/>
    </location>
</feature>
<dbReference type="EMBL" id="JAAGXA010000002">
    <property type="protein sequence ID" value="NEN77596.1"/>
    <property type="molecule type" value="Genomic_DNA"/>
</dbReference>
<protein>
    <submittedName>
        <fullName evidence="4">MCE family protein</fullName>
    </submittedName>
</protein>
<evidence type="ECO:0000313" key="4">
    <source>
        <dbReference type="EMBL" id="NEN77596.1"/>
    </source>
</evidence>
<organism evidence="4 5">
    <name type="scientific">Nocardioides zeae</name>
    <dbReference type="NCBI Taxonomy" id="1457234"/>
    <lineage>
        <taxon>Bacteria</taxon>
        <taxon>Bacillati</taxon>
        <taxon>Actinomycetota</taxon>
        <taxon>Actinomycetes</taxon>
        <taxon>Propionibacteriales</taxon>
        <taxon>Nocardioidaceae</taxon>
        <taxon>Nocardioides</taxon>
    </lineage>
</organism>
<feature type="domain" description="Mammalian cell entry C-terminal" evidence="3">
    <location>
        <begin position="124"/>
        <end position="304"/>
    </location>
</feature>
<evidence type="ECO:0000259" key="2">
    <source>
        <dbReference type="Pfam" id="PF02470"/>
    </source>
</evidence>
<keyword evidence="5" id="KW-1185">Reference proteome</keyword>
<proteinExistence type="predicted"/>
<dbReference type="RefSeq" id="WP_163770930.1">
    <property type="nucleotide sequence ID" value="NZ_JAAGXA010000002.1"/>
</dbReference>
<gene>
    <name evidence="4" type="ORF">G3T38_04820</name>
</gene>
<name>A0A6P0HGE7_9ACTN</name>
<dbReference type="PANTHER" id="PTHR33371">
    <property type="entry name" value="INTERMEMBRANE PHOSPHOLIPID TRANSPORT SYSTEM BINDING PROTEIN MLAD-RELATED"/>
    <property type="match status" value="1"/>
</dbReference>
<sequence length="384" mass="39407">MNAEAGVRGRLRSRTARRLGVVLALALVAALAWTWWPGGRDTEVVVYFASSDGLYEGDEVRVLGVPVGTVEDITPVAEQVRVTVQVDGDVTLPAEPSAAIVAPSLVSSRYVQLAPRYDGGPTFESGGVVPIERTATPVEWDEVKEQINDLAVALGPNGANADGALGELVGSAAGALDGQGADIGATIEALSAAVTTLDDSAPDAVATVQNLQLFVSALALSNEQIATFTNQLDSVSAVLTADDDALRDALATLRTSAEQVGTFVEENRGRLSTTLSDVTALSEVVAAHEADIAQALHVAPNALTNLIASYQERQNAVAVDLHAANINSPGQLVCAGIGGAAGLDSTGDVEELCGALVGDLLDEVAGSPGTQELLDLLRLLMGAV</sequence>
<dbReference type="Pfam" id="PF11887">
    <property type="entry name" value="Mce4_CUP1"/>
    <property type="match status" value="1"/>
</dbReference>
<accession>A0A6P0HGE7</accession>
<dbReference type="InterPro" id="IPR024516">
    <property type="entry name" value="Mce_C"/>
</dbReference>
<dbReference type="Proteomes" id="UP000468687">
    <property type="component" value="Unassembled WGS sequence"/>
</dbReference>
<dbReference type="AlphaFoldDB" id="A0A6P0HGE7"/>
<evidence type="ECO:0000313" key="5">
    <source>
        <dbReference type="Proteomes" id="UP000468687"/>
    </source>
</evidence>
<reference evidence="4 5" key="1">
    <citation type="journal article" date="2014" name="Int. J. Syst. Evol. Microbiol.">
        <title>Nocardioides zeae sp. nov., isolated from the stem of Zea mays.</title>
        <authorList>
            <person name="Glaeser S.P."/>
            <person name="McInroy J.A."/>
            <person name="Busse H.J."/>
            <person name="Kampfer P."/>
        </authorList>
    </citation>
    <scope>NUCLEOTIDE SEQUENCE [LARGE SCALE GENOMIC DNA]</scope>
    <source>
        <strain evidence="4 5">JCM 30728</strain>
    </source>
</reference>
<keyword evidence="1" id="KW-0472">Membrane</keyword>